<name>A0A418NK59_9SPHN</name>
<evidence type="ECO:0000256" key="1">
    <source>
        <dbReference type="SAM" id="MobiDB-lite"/>
    </source>
</evidence>
<accession>A0A418NK59</accession>
<keyword evidence="4" id="KW-1185">Reference proteome</keyword>
<gene>
    <name evidence="3" type="ORF">D2V04_06895</name>
</gene>
<evidence type="ECO:0000256" key="2">
    <source>
        <dbReference type="SAM" id="SignalP"/>
    </source>
</evidence>
<dbReference type="AlphaFoldDB" id="A0A418NK59"/>
<proteinExistence type="predicted"/>
<evidence type="ECO:0000313" key="3">
    <source>
        <dbReference type="EMBL" id="RIV79680.1"/>
    </source>
</evidence>
<reference evidence="3 4" key="1">
    <citation type="submission" date="2018-08" db="EMBL/GenBank/DDBJ databases">
        <title>Altererythrobacter sp.Ery1 and Ery12, the genome sequencing of novel strains in genus Alterythrobacter.</title>
        <authorList>
            <person name="Cheng H."/>
            <person name="Wu Y.-H."/>
            <person name="Fang C."/>
            <person name="Xu X.-W."/>
        </authorList>
    </citation>
    <scope>NUCLEOTIDE SEQUENCE [LARGE SCALE GENOMIC DNA]</scope>
    <source>
        <strain evidence="3 4">Ery1</strain>
    </source>
</reference>
<keyword evidence="2" id="KW-0732">Signal</keyword>
<comment type="caution">
    <text evidence="3">The sequence shown here is derived from an EMBL/GenBank/DDBJ whole genome shotgun (WGS) entry which is preliminary data.</text>
</comment>
<feature type="chain" id="PRO_5019138992" description="Copper resistance protein CopB" evidence="2">
    <location>
        <begin position="19"/>
        <end position="95"/>
    </location>
</feature>
<dbReference type="OrthoDB" id="7477854at2"/>
<evidence type="ECO:0000313" key="4">
    <source>
        <dbReference type="Proteomes" id="UP000285092"/>
    </source>
</evidence>
<protein>
    <recommendedName>
        <fullName evidence="5">Copper resistance protein CopB</fullName>
    </recommendedName>
</protein>
<evidence type="ECO:0008006" key="5">
    <source>
        <dbReference type="Google" id="ProtNLM"/>
    </source>
</evidence>
<sequence>MKMMLAAVAMTIVSPAFAQSAVPADAHAQHPPRQGTAGHSQHTGHEGHDMSGACCKKGAADKTVRCDKMKTSGDKKTCREKPTADPHAGHDMAQH</sequence>
<dbReference type="Proteomes" id="UP000285092">
    <property type="component" value="Unassembled WGS sequence"/>
</dbReference>
<feature type="signal peptide" evidence="2">
    <location>
        <begin position="1"/>
        <end position="18"/>
    </location>
</feature>
<organism evidence="3 4">
    <name type="scientific">Pelagerythrobacter aerophilus</name>
    <dbReference type="NCBI Taxonomy" id="2306995"/>
    <lineage>
        <taxon>Bacteria</taxon>
        <taxon>Pseudomonadati</taxon>
        <taxon>Pseudomonadota</taxon>
        <taxon>Alphaproteobacteria</taxon>
        <taxon>Sphingomonadales</taxon>
        <taxon>Erythrobacteraceae</taxon>
        <taxon>Pelagerythrobacter</taxon>
    </lineage>
</organism>
<feature type="region of interest" description="Disordered" evidence="1">
    <location>
        <begin position="68"/>
        <end position="95"/>
    </location>
</feature>
<dbReference type="EMBL" id="QXFK01000014">
    <property type="protein sequence ID" value="RIV79680.1"/>
    <property type="molecule type" value="Genomic_DNA"/>
</dbReference>
<feature type="region of interest" description="Disordered" evidence="1">
    <location>
        <begin position="21"/>
        <end position="54"/>
    </location>
</feature>
<dbReference type="RefSeq" id="WP_119512512.1">
    <property type="nucleotide sequence ID" value="NZ_QXFK01000014.1"/>
</dbReference>